<feature type="compositionally biased region" description="Low complexity" evidence="1">
    <location>
        <begin position="24"/>
        <end position="42"/>
    </location>
</feature>
<feature type="region of interest" description="Disordered" evidence="1">
    <location>
        <begin position="1"/>
        <end position="45"/>
    </location>
</feature>
<dbReference type="AlphaFoldDB" id="A0A8S1EWN6"/>
<name>A0A8S1EWN6_9PELO</name>
<dbReference type="EMBL" id="CADEPM010000004">
    <property type="protein sequence ID" value="CAB3403923.1"/>
    <property type="molecule type" value="Genomic_DNA"/>
</dbReference>
<accession>A0A8S1EWN6</accession>
<protein>
    <submittedName>
        <fullName evidence="2">Uncharacterized protein</fullName>
    </submittedName>
</protein>
<dbReference type="Proteomes" id="UP000494206">
    <property type="component" value="Unassembled WGS sequence"/>
</dbReference>
<proteinExistence type="predicted"/>
<dbReference type="OrthoDB" id="5853784at2759"/>
<reference evidence="2 3" key="1">
    <citation type="submission" date="2020-04" db="EMBL/GenBank/DDBJ databases">
        <authorList>
            <person name="Laetsch R D."/>
            <person name="Stevens L."/>
            <person name="Kumar S."/>
            <person name="Blaxter L. M."/>
        </authorList>
    </citation>
    <scope>NUCLEOTIDE SEQUENCE [LARGE SCALE GENOMIC DNA]</scope>
</reference>
<evidence type="ECO:0000313" key="3">
    <source>
        <dbReference type="Proteomes" id="UP000494206"/>
    </source>
</evidence>
<evidence type="ECO:0000256" key="1">
    <source>
        <dbReference type="SAM" id="MobiDB-lite"/>
    </source>
</evidence>
<gene>
    <name evidence="2" type="ORF">CBOVIS_LOCUS6326</name>
</gene>
<sequence length="89" mass="10103">MGNTVAHIFDDESKHSSDIENCDDTSGYTSDSSSSSDGNTGYRQKTVNEIDEELFIRGNPNDPYIVEKRMITGTNSWTYHIRPREKVIK</sequence>
<organism evidence="2 3">
    <name type="scientific">Caenorhabditis bovis</name>
    <dbReference type="NCBI Taxonomy" id="2654633"/>
    <lineage>
        <taxon>Eukaryota</taxon>
        <taxon>Metazoa</taxon>
        <taxon>Ecdysozoa</taxon>
        <taxon>Nematoda</taxon>
        <taxon>Chromadorea</taxon>
        <taxon>Rhabditida</taxon>
        <taxon>Rhabditina</taxon>
        <taxon>Rhabditomorpha</taxon>
        <taxon>Rhabditoidea</taxon>
        <taxon>Rhabditidae</taxon>
        <taxon>Peloderinae</taxon>
        <taxon>Caenorhabditis</taxon>
    </lineage>
</organism>
<evidence type="ECO:0000313" key="2">
    <source>
        <dbReference type="EMBL" id="CAB3403923.1"/>
    </source>
</evidence>
<keyword evidence="3" id="KW-1185">Reference proteome</keyword>
<feature type="compositionally biased region" description="Basic and acidic residues" evidence="1">
    <location>
        <begin position="8"/>
        <end position="18"/>
    </location>
</feature>
<comment type="caution">
    <text evidence="2">The sequence shown here is derived from an EMBL/GenBank/DDBJ whole genome shotgun (WGS) entry which is preliminary data.</text>
</comment>